<dbReference type="Proteomes" id="UP001151760">
    <property type="component" value="Unassembled WGS sequence"/>
</dbReference>
<feature type="region of interest" description="Disordered" evidence="1">
    <location>
        <begin position="182"/>
        <end position="229"/>
    </location>
</feature>
<accession>A0ABQ5HZX1</accession>
<dbReference type="InterPro" id="IPR027417">
    <property type="entry name" value="P-loop_NTPase"/>
</dbReference>
<dbReference type="SUPFAM" id="SSF52540">
    <property type="entry name" value="P-loop containing nucleoside triphosphate hydrolases"/>
    <property type="match status" value="1"/>
</dbReference>
<sequence>MSGIPNHKLVLKIGAPVMCLRNIDRRGGLCNCTRLQIVRMRVTNIEAKIISGGKVGTVVAIPRMNISPSDKKMPFQLNRRQYSIVVCFAMTINKSQGQTLSKSFVIHSPLELQSIWSSFNNTDCKVKFLGGSRFSLEFNNSRNNEEERSGFAIFGSEDSVEGDEIKKGSNLDNKSIGTYSETTKKEAPIKGCSESDNVKKSDDKKGGCTEKVTSPSSADNKVEVSKPRPTTKDLKRIVAFVRGLDPNLSSKEICDGLVYGKLVQIKNREKAIREFKNASPGLRSSKALKLLRQTAL</sequence>
<evidence type="ECO:0000256" key="1">
    <source>
        <dbReference type="SAM" id="MobiDB-lite"/>
    </source>
</evidence>
<organism evidence="3 4">
    <name type="scientific">Tanacetum coccineum</name>
    <dbReference type="NCBI Taxonomy" id="301880"/>
    <lineage>
        <taxon>Eukaryota</taxon>
        <taxon>Viridiplantae</taxon>
        <taxon>Streptophyta</taxon>
        <taxon>Embryophyta</taxon>
        <taxon>Tracheophyta</taxon>
        <taxon>Spermatophyta</taxon>
        <taxon>Magnoliopsida</taxon>
        <taxon>eudicotyledons</taxon>
        <taxon>Gunneridae</taxon>
        <taxon>Pentapetalae</taxon>
        <taxon>asterids</taxon>
        <taxon>campanulids</taxon>
        <taxon>Asterales</taxon>
        <taxon>Asteraceae</taxon>
        <taxon>Asteroideae</taxon>
        <taxon>Anthemideae</taxon>
        <taxon>Anthemidinae</taxon>
        <taxon>Tanacetum</taxon>
    </lineage>
</organism>
<evidence type="ECO:0000259" key="2">
    <source>
        <dbReference type="Pfam" id="PF21530"/>
    </source>
</evidence>
<comment type="caution">
    <text evidence="3">The sequence shown here is derived from an EMBL/GenBank/DDBJ whole genome shotgun (WGS) entry which is preliminary data.</text>
</comment>
<feature type="compositionally biased region" description="Basic and acidic residues" evidence="1">
    <location>
        <begin position="196"/>
        <end position="208"/>
    </location>
</feature>
<feature type="domain" description="DNA helicase Pif1-like 2B" evidence="2">
    <location>
        <begin position="2"/>
        <end position="39"/>
    </location>
</feature>
<gene>
    <name evidence="3" type="ORF">Tco_1081954</name>
</gene>
<reference evidence="3" key="1">
    <citation type="journal article" date="2022" name="Int. J. Mol. Sci.">
        <title>Draft Genome of Tanacetum Coccineum: Genomic Comparison of Closely Related Tanacetum-Family Plants.</title>
        <authorList>
            <person name="Yamashiro T."/>
            <person name="Shiraishi A."/>
            <person name="Nakayama K."/>
            <person name="Satake H."/>
        </authorList>
    </citation>
    <scope>NUCLEOTIDE SEQUENCE</scope>
</reference>
<name>A0ABQ5HZX1_9ASTR</name>
<dbReference type="InterPro" id="IPR049163">
    <property type="entry name" value="Pif1-like_2B_dom"/>
</dbReference>
<evidence type="ECO:0000313" key="3">
    <source>
        <dbReference type="EMBL" id="GJT93109.1"/>
    </source>
</evidence>
<proteinExistence type="predicted"/>
<dbReference type="EMBL" id="BQNB010020173">
    <property type="protein sequence ID" value="GJT93109.1"/>
    <property type="molecule type" value="Genomic_DNA"/>
</dbReference>
<protein>
    <submittedName>
        <fullName evidence="3">ATP-dependent DNA helicase PIF1-like protein</fullName>
    </submittedName>
</protein>
<keyword evidence="4" id="KW-1185">Reference proteome</keyword>
<feature type="compositionally biased region" description="Basic and acidic residues" evidence="1">
    <location>
        <begin position="220"/>
        <end position="229"/>
    </location>
</feature>
<dbReference type="PANTHER" id="PTHR23274:SF48">
    <property type="entry name" value="ATP-DEPENDENT DNA HELICASE"/>
    <property type="match status" value="1"/>
</dbReference>
<evidence type="ECO:0000313" key="4">
    <source>
        <dbReference type="Proteomes" id="UP001151760"/>
    </source>
</evidence>
<dbReference type="Pfam" id="PF21530">
    <property type="entry name" value="Pif1_2B_dom"/>
    <property type="match status" value="1"/>
</dbReference>
<reference evidence="3" key="2">
    <citation type="submission" date="2022-01" db="EMBL/GenBank/DDBJ databases">
        <authorList>
            <person name="Yamashiro T."/>
            <person name="Shiraishi A."/>
            <person name="Satake H."/>
            <person name="Nakayama K."/>
        </authorList>
    </citation>
    <scope>NUCLEOTIDE SEQUENCE</scope>
</reference>
<dbReference type="PANTHER" id="PTHR23274">
    <property type="entry name" value="DNA HELICASE-RELATED"/>
    <property type="match status" value="1"/>
</dbReference>